<accession>A0ABP6Z096</accession>
<gene>
    <name evidence="1" type="ORF">GCM10022419_092030</name>
</gene>
<evidence type="ECO:0000313" key="2">
    <source>
        <dbReference type="Proteomes" id="UP001500630"/>
    </source>
</evidence>
<name>A0ABP6Z096_9ACTN</name>
<protein>
    <submittedName>
        <fullName evidence="1">Uncharacterized protein</fullName>
    </submittedName>
</protein>
<sequence>MAGLTLLAAGLLILVLTAGPHSSAWHLLPGLIVIGLVSALHDGAAQQAAHLPAGLRTPFIEGAVAGARQFSPPVPPGGLTPADAARFARLGQEVFAAGFADAMRTVLLASAAAPGAATACCLLLTAQRKKDVPRSGRTAPIRPGTR</sequence>
<dbReference type="EMBL" id="BAABDQ010000029">
    <property type="protein sequence ID" value="GAA3594444.1"/>
    <property type="molecule type" value="Genomic_DNA"/>
</dbReference>
<evidence type="ECO:0000313" key="1">
    <source>
        <dbReference type="EMBL" id="GAA3594444.1"/>
    </source>
</evidence>
<proteinExistence type="predicted"/>
<keyword evidence="2" id="KW-1185">Reference proteome</keyword>
<comment type="caution">
    <text evidence="1">The sequence shown here is derived from an EMBL/GenBank/DDBJ whole genome shotgun (WGS) entry which is preliminary data.</text>
</comment>
<dbReference type="Proteomes" id="UP001500630">
    <property type="component" value="Unassembled WGS sequence"/>
</dbReference>
<reference evidence="2" key="1">
    <citation type="journal article" date="2019" name="Int. J. Syst. Evol. Microbiol.">
        <title>The Global Catalogue of Microorganisms (GCM) 10K type strain sequencing project: providing services to taxonomists for standard genome sequencing and annotation.</title>
        <authorList>
            <consortium name="The Broad Institute Genomics Platform"/>
            <consortium name="The Broad Institute Genome Sequencing Center for Infectious Disease"/>
            <person name="Wu L."/>
            <person name="Ma J."/>
        </authorList>
    </citation>
    <scope>NUCLEOTIDE SEQUENCE [LARGE SCALE GENOMIC DNA]</scope>
    <source>
        <strain evidence="2">JCM 17326</strain>
    </source>
</reference>
<organism evidence="1 2">
    <name type="scientific">Nonomuraea rosea</name>
    <dbReference type="NCBI Taxonomy" id="638574"/>
    <lineage>
        <taxon>Bacteria</taxon>
        <taxon>Bacillati</taxon>
        <taxon>Actinomycetota</taxon>
        <taxon>Actinomycetes</taxon>
        <taxon>Streptosporangiales</taxon>
        <taxon>Streptosporangiaceae</taxon>
        <taxon>Nonomuraea</taxon>
    </lineage>
</organism>